<feature type="transmembrane region" description="Helical" evidence="2">
    <location>
        <begin position="134"/>
        <end position="157"/>
    </location>
</feature>
<accession>A0A2B7YBZ6</accession>
<feature type="region of interest" description="Disordered" evidence="1">
    <location>
        <begin position="166"/>
        <end position="197"/>
    </location>
</feature>
<dbReference type="STRING" id="1447875.A0A2B7YBZ6"/>
<proteinExistence type="predicted"/>
<evidence type="ECO:0000256" key="2">
    <source>
        <dbReference type="SAM" id="Phobius"/>
    </source>
</evidence>
<keyword evidence="4" id="KW-1185">Reference proteome</keyword>
<name>A0A2B7YBZ6_9EURO</name>
<organism evidence="3 4">
    <name type="scientific">Helicocarpus griseus UAMH5409</name>
    <dbReference type="NCBI Taxonomy" id="1447875"/>
    <lineage>
        <taxon>Eukaryota</taxon>
        <taxon>Fungi</taxon>
        <taxon>Dikarya</taxon>
        <taxon>Ascomycota</taxon>
        <taxon>Pezizomycotina</taxon>
        <taxon>Eurotiomycetes</taxon>
        <taxon>Eurotiomycetidae</taxon>
        <taxon>Onygenales</taxon>
        <taxon>Ajellomycetaceae</taxon>
        <taxon>Helicocarpus</taxon>
    </lineage>
</organism>
<dbReference type="OrthoDB" id="2550114at2759"/>
<reference evidence="3 4" key="1">
    <citation type="submission" date="2017-10" db="EMBL/GenBank/DDBJ databases">
        <title>Comparative genomics in systemic dimorphic fungi from Ajellomycetaceae.</title>
        <authorList>
            <person name="Munoz J.F."/>
            <person name="Mcewen J.G."/>
            <person name="Clay O.K."/>
            <person name="Cuomo C.A."/>
        </authorList>
    </citation>
    <scope>NUCLEOTIDE SEQUENCE [LARGE SCALE GENOMIC DNA]</scope>
    <source>
        <strain evidence="3 4">UAMH5409</strain>
    </source>
</reference>
<evidence type="ECO:0000313" key="3">
    <source>
        <dbReference type="EMBL" id="PGH18581.1"/>
    </source>
</evidence>
<gene>
    <name evidence="3" type="ORF">AJ79_00360</name>
</gene>
<feature type="transmembrane region" description="Helical" evidence="2">
    <location>
        <begin position="46"/>
        <end position="69"/>
    </location>
</feature>
<dbReference type="AlphaFoldDB" id="A0A2B7YBZ6"/>
<comment type="caution">
    <text evidence="3">The sequence shown here is derived from an EMBL/GenBank/DDBJ whole genome shotgun (WGS) entry which is preliminary data.</text>
</comment>
<keyword evidence="2" id="KW-0812">Transmembrane</keyword>
<feature type="compositionally biased region" description="Basic residues" evidence="1">
    <location>
        <begin position="186"/>
        <end position="197"/>
    </location>
</feature>
<keyword evidence="2" id="KW-1133">Transmembrane helix</keyword>
<evidence type="ECO:0000313" key="4">
    <source>
        <dbReference type="Proteomes" id="UP000223968"/>
    </source>
</evidence>
<dbReference type="PANTHER" id="PTHR39605:SF1">
    <property type="entry name" value="MAJOR FACILITATOR SUPERFAMILY (MFS) PROFILE DOMAIN-CONTAINING PROTEIN"/>
    <property type="match status" value="1"/>
</dbReference>
<protein>
    <submittedName>
        <fullName evidence="3">Uncharacterized protein</fullName>
    </submittedName>
</protein>
<keyword evidence="2" id="KW-0472">Membrane</keyword>
<evidence type="ECO:0000256" key="1">
    <source>
        <dbReference type="SAM" id="MobiDB-lite"/>
    </source>
</evidence>
<feature type="region of interest" description="Disordered" evidence="1">
    <location>
        <begin position="74"/>
        <end position="100"/>
    </location>
</feature>
<dbReference type="Proteomes" id="UP000223968">
    <property type="component" value="Unassembled WGS sequence"/>
</dbReference>
<dbReference type="EMBL" id="PDNB01000003">
    <property type="protein sequence ID" value="PGH18581.1"/>
    <property type="molecule type" value="Genomic_DNA"/>
</dbReference>
<sequence>MDVFYTYTYGTGAWLTLQGVPLFATPKMIIMVLLDEARSPSMLEIYFARSFGLTLLSLAALTMLLTGSIPLTTSSPTTTNSPSSPPHPDSSSAISPEPTDPKAPYAVPTVLLTSAFHASSAFYTYAWFHTTGEVSFALAMAVYGGLAAVGLWCLLFASSGGRISRRTGADKRTSGFPFRNAEAERKRGKGKGKGKVF</sequence>
<dbReference type="PANTHER" id="PTHR39605">
    <property type="entry name" value="MAJOR FACILITATOR SUPERFAMILY (MFS) PROFILE DOMAIN-CONTAINING PROTEIN"/>
    <property type="match status" value="1"/>
</dbReference>
<feature type="transmembrane region" description="Helical" evidence="2">
    <location>
        <begin position="12"/>
        <end position="34"/>
    </location>
</feature>